<keyword evidence="1" id="KW-0479">Metal-binding</keyword>
<protein>
    <recommendedName>
        <fullName evidence="2">B box-type domain-containing protein</fullName>
    </recommendedName>
</protein>
<dbReference type="Gene3D" id="3.30.160.60">
    <property type="entry name" value="Classic Zinc Finger"/>
    <property type="match status" value="1"/>
</dbReference>
<proteinExistence type="predicted"/>
<feature type="domain" description="B box-type" evidence="2">
    <location>
        <begin position="16"/>
        <end position="57"/>
    </location>
</feature>
<dbReference type="GO" id="GO:0008270">
    <property type="term" value="F:zinc ion binding"/>
    <property type="evidence" value="ECO:0007669"/>
    <property type="project" value="UniProtKB-KW"/>
</dbReference>
<organism evidence="3 4">
    <name type="scientific">Dreissena polymorpha</name>
    <name type="common">Zebra mussel</name>
    <name type="synonym">Mytilus polymorpha</name>
    <dbReference type="NCBI Taxonomy" id="45954"/>
    <lineage>
        <taxon>Eukaryota</taxon>
        <taxon>Metazoa</taxon>
        <taxon>Spiralia</taxon>
        <taxon>Lophotrochozoa</taxon>
        <taxon>Mollusca</taxon>
        <taxon>Bivalvia</taxon>
        <taxon>Autobranchia</taxon>
        <taxon>Heteroconchia</taxon>
        <taxon>Euheterodonta</taxon>
        <taxon>Imparidentia</taxon>
        <taxon>Neoheterodontei</taxon>
        <taxon>Myida</taxon>
        <taxon>Dreissenoidea</taxon>
        <taxon>Dreissenidae</taxon>
        <taxon>Dreissena</taxon>
    </lineage>
</organism>
<keyword evidence="1" id="KW-0862">Zinc</keyword>
<feature type="domain" description="B box-type" evidence="2">
    <location>
        <begin position="71"/>
        <end position="115"/>
    </location>
</feature>
<reference evidence="3" key="1">
    <citation type="journal article" date="2019" name="bioRxiv">
        <title>The Genome of the Zebra Mussel, Dreissena polymorpha: A Resource for Invasive Species Research.</title>
        <authorList>
            <person name="McCartney M.A."/>
            <person name="Auch B."/>
            <person name="Kono T."/>
            <person name="Mallez S."/>
            <person name="Zhang Y."/>
            <person name="Obille A."/>
            <person name="Becker A."/>
            <person name="Abrahante J.E."/>
            <person name="Garbe J."/>
            <person name="Badalamenti J.P."/>
            <person name="Herman A."/>
            <person name="Mangelson H."/>
            <person name="Liachko I."/>
            <person name="Sullivan S."/>
            <person name="Sone E.D."/>
            <person name="Koren S."/>
            <person name="Silverstein K.A.T."/>
            <person name="Beckman K.B."/>
            <person name="Gohl D.M."/>
        </authorList>
    </citation>
    <scope>NUCLEOTIDE SEQUENCE</scope>
    <source>
        <strain evidence="3">Duluth1</strain>
        <tissue evidence="3">Whole animal</tissue>
    </source>
</reference>
<dbReference type="InterPro" id="IPR000315">
    <property type="entry name" value="Znf_B-box"/>
</dbReference>
<sequence length="355" mass="41076">MAEKDSDLIYEICCGFCEDYTIKREATFYCKQCSEGFCHECVKYHNILFKTHSTYGREDKKKWSVAKAKLEALMLCEQHPDHRIELFCEDHSKLCCHLCHSHNHRQCSKINLIGVKAKAMHQKGDLRKCSATIELEQITIEHEIDVINKRLQRLRTTREKAHADIKLARYQLNDILDTLERNSVQSLNTVYETLQKSLHSHLSICLKAKDDLQLIKHSIKDIDDEKYLLSFVSIAKSMELVSKAQVMLKEMPEQKHSVVEFRSNKAIEQMLFCLSGLGDAIEMKQEGKAGEILKCNNKTMYDVHITRDVNYCDISGICELSSGYMLISDYSNCRVKLLDIEFKIAFKGIIQFTFI</sequence>
<comment type="caution">
    <text evidence="3">The sequence shown here is derived from an EMBL/GenBank/DDBJ whole genome shotgun (WGS) entry which is preliminary data.</text>
</comment>
<dbReference type="Proteomes" id="UP000828390">
    <property type="component" value="Unassembled WGS sequence"/>
</dbReference>
<evidence type="ECO:0000313" key="3">
    <source>
        <dbReference type="EMBL" id="KAH3844293.1"/>
    </source>
</evidence>
<evidence type="ECO:0000313" key="4">
    <source>
        <dbReference type="Proteomes" id="UP000828390"/>
    </source>
</evidence>
<dbReference type="InterPro" id="IPR047153">
    <property type="entry name" value="TRIM45/56/19-like"/>
</dbReference>
<gene>
    <name evidence="3" type="ORF">DPMN_086550</name>
</gene>
<dbReference type="EMBL" id="JAIWYP010000003">
    <property type="protein sequence ID" value="KAH3844293.1"/>
    <property type="molecule type" value="Genomic_DNA"/>
</dbReference>
<reference evidence="3" key="2">
    <citation type="submission" date="2020-11" db="EMBL/GenBank/DDBJ databases">
        <authorList>
            <person name="McCartney M.A."/>
            <person name="Auch B."/>
            <person name="Kono T."/>
            <person name="Mallez S."/>
            <person name="Becker A."/>
            <person name="Gohl D.M."/>
            <person name="Silverstein K.A.T."/>
            <person name="Koren S."/>
            <person name="Bechman K.B."/>
            <person name="Herman A."/>
            <person name="Abrahante J.E."/>
            <person name="Garbe J."/>
        </authorList>
    </citation>
    <scope>NUCLEOTIDE SEQUENCE</scope>
    <source>
        <strain evidence="3">Duluth1</strain>
        <tissue evidence="3">Whole animal</tissue>
    </source>
</reference>
<evidence type="ECO:0000256" key="1">
    <source>
        <dbReference type="PROSITE-ProRule" id="PRU00024"/>
    </source>
</evidence>
<keyword evidence="1" id="KW-0863">Zinc-finger</keyword>
<dbReference type="PANTHER" id="PTHR25462:SF296">
    <property type="entry name" value="MEIOTIC P26, ISOFORM F"/>
    <property type="match status" value="1"/>
</dbReference>
<dbReference type="SUPFAM" id="SSF57845">
    <property type="entry name" value="B-box zinc-binding domain"/>
    <property type="match status" value="1"/>
</dbReference>
<accession>A0A9D4KRE7</accession>
<keyword evidence="4" id="KW-1185">Reference proteome</keyword>
<name>A0A9D4KRE7_DREPO</name>
<evidence type="ECO:0000259" key="2">
    <source>
        <dbReference type="PROSITE" id="PS50119"/>
    </source>
</evidence>
<dbReference type="PROSITE" id="PS50119">
    <property type="entry name" value="ZF_BBOX"/>
    <property type="match status" value="2"/>
</dbReference>
<dbReference type="PANTHER" id="PTHR25462">
    <property type="entry name" value="BONUS, ISOFORM C-RELATED"/>
    <property type="match status" value="1"/>
</dbReference>
<dbReference type="AlphaFoldDB" id="A0A9D4KRE7"/>